<gene>
    <name evidence="3" type="ORF">FHX71_002161</name>
</gene>
<name>A0A7W3J8N4_9MICO</name>
<dbReference type="Gene3D" id="3.90.420.10">
    <property type="entry name" value="Oxidoreductase, molybdopterin-binding domain"/>
    <property type="match status" value="1"/>
</dbReference>
<dbReference type="CDD" id="cd02109">
    <property type="entry name" value="arch_bact_SO_family_Moco"/>
    <property type="match status" value="1"/>
</dbReference>
<dbReference type="RefSeq" id="WP_220489634.1">
    <property type="nucleotide sequence ID" value="NZ_BAAATF010000003.1"/>
</dbReference>
<evidence type="ECO:0000256" key="1">
    <source>
        <dbReference type="SAM" id="MobiDB-lite"/>
    </source>
</evidence>
<sequence length="220" mass="24057">MTSTTPPAAGGPDPVGLDHGLGATLTPGFQGRARPEGVTLPPGQYEEQGFPVLSAGPTPNIDSSRWSFTVTDESGAAKTWTWADLMALPQDKPTVDIHCVTRWSKFGTRWRGVSLDVLLADVQSTADFAMVGSYGGYTTNLPVADLLGGKAWIAHTYDGKPLHPEHGGPARLLVPHLYFWKSAKWVRSLTLMPTDRPGFWEKLGYHDLGDPWREQRYQGD</sequence>
<proteinExistence type="predicted"/>
<protein>
    <submittedName>
        <fullName evidence="3">DMSO/TMAO reductase YedYZ molybdopterin-dependent catalytic subunit</fullName>
    </submittedName>
</protein>
<reference evidence="3 4" key="1">
    <citation type="submission" date="2020-07" db="EMBL/GenBank/DDBJ databases">
        <title>Sequencing the genomes of 1000 actinobacteria strains.</title>
        <authorList>
            <person name="Klenk H.-P."/>
        </authorList>
    </citation>
    <scope>NUCLEOTIDE SEQUENCE [LARGE SCALE GENOMIC DNA]</scope>
    <source>
        <strain evidence="3 4">DSM 44121</strain>
    </source>
</reference>
<organism evidence="3 4">
    <name type="scientific">Promicromonospora sukumoe</name>
    <dbReference type="NCBI Taxonomy" id="88382"/>
    <lineage>
        <taxon>Bacteria</taxon>
        <taxon>Bacillati</taxon>
        <taxon>Actinomycetota</taxon>
        <taxon>Actinomycetes</taxon>
        <taxon>Micrococcales</taxon>
        <taxon>Promicromonosporaceae</taxon>
        <taxon>Promicromonospora</taxon>
    </lineage>
</organism>
<dbReference type="PANTHER" id="PTHR43032">
    <property type="entry name" value="PROTEIN-METHIONINE-SULFOXIDE REDUCTASE"/>
    <property type="match status" value="1"/>
</dbReference>
<dbReference type="EMBL" id="JACGWV010000001">
    <property type="protein sequence ID" value="MBA8808219.1"/>
    <property type="molecule type" value="Genomic_DNA"/>
</dbReference>
<keyword evidence="4" id="KW-1185">Reference proteome</keyword>
<feature type="domain" description="Oxidoreductase molybdopterin-binding" evidence="2">
    <location>
        <begin position="56"/>
        <end position="200"/>
    </location>
</feature>
<dbReference type="Proteomes" id="UP000540568">
    <property type="component" value="Unassembled WGS sequence"/>
</dbReference>
<dbReference type="Pfam" id="PF00174">
    <property type="entry name" value="Oxidored_molyb"/>
    <property type="match status" value="1"/>
</dbReference>
<dbReference type="InterPro" id="IPR000572">
    <property type="entry name" value="OxRdtase_Mopterin-bd_dom"/>
</dbReference>
<evidence type="ECO:0000259" key="2">
    <source>
        <dbReference type="Pfam" id="PF00174"/>
    </source>
</evidence>
<evidence type="ECO:0000313" key="3">
    <source>
        <dbReference type="EMBL" id="MBA8808219.1"/>
    </source>
</evidence>
<dbReference type="PANTHER" id="PTHR43032:SF4">
    <property type="entry name" value="OXIDOREDUCTASE MOLYBDOPTERIN-BINDING DOMAIN-CONTAINING PROTEIN"/>
    <property type="match status" value="1"/>
</dbReference>
<dbReference type="AlphaFoldDB" id="A0A7W3J8N4"/>
<feature type="region of interest" description="Disordered" evidence="1">
    <location>
        <begin position="1"/>
        <end position="37"/>
    </location>
</feature>
<accession>A0A7W3J8N4</accession>
<evidence type="ECO:0000313" key="4">
    <source>
        <dbReference type="Proteomes" id="UP000540568"/>
    </source>
</evidence>
<dbReference type="InterPro" id="IPR036374">
    <property type="entry name" value="OxRdtase_Mopterin-bd_sf"/>
</dbReference>
<comment type="caution">
    <text evidence="3">The sequence shown here is derived from an EMBL/GenBank/DDBJ whole genome shotgun (WGS) entry which is preliminary data.</text>
</comment>
<dbReference type="SUPFAM" id="SSF56524">
    <property type="entry name" value="Oxidoreductase molybdopterin-binding domain"/>
    <property type="match status" value="1"/>
</dbReference>